<dbReference type="AlphaFoldDB" id="A0A413VLQ0"/>
<protein>
    <submittedName>
        <fullName evidence="1">Uncharacterized protein</fullName>
    </submittedName>
</protein>
<dbReference type="RefSeq" id="WP_002560199.1">
    <property type="nucleotide sequence ID" value="NZ_CABJFV010000009.1"/>
</dbReference>
<sequence length="91" mass="10944">MIEQILEFISKLSTPGFFITAEVSREGIVIPPDIERFIREKLVLIEQGTNVRKFIYQKEDWRIIFTFFPTDRVVDEKYALKNKVLIKYKRF</sequence>
<comment type="caution">
    <text evidence="1">The sequence shown here is derived from an EMBL/GenBank/DDBJ whole genome shotgun (WGS) entry which is preliminary data.</text>
</comment>
<proteinExistence type="predicted"/>
<dbReference type="Proteomes" id="UP000284379">
    <property type="component" value="Unassembled WGS sequence"/>
</dbReference>
<dbReference type="EMBL" id="QSGO01000009">
    <property type="protein sequence ID" value="RHB34459.1"/>
    <property type="molecule type" value="Genomic_DNA"/>
</dbReference>
<gene>
    <name evidence="1" type="ORF">DW888_13050</name>
</gene>
<organism evidence="1 2">
    <name type="scientific">Bacteroides nordii</name>
    <dbReference type="NCBI Taxonomy" id="291645"/>
    <lineage>
        <taxon>Bacteria</taxon>
        <taxon>Pseudomonadati</taxon>
        <taxon>Bacteroidota</taxon>
        <taxon>Bacteroidia</taxon>
        <taxon>Bacteroidales</taxon>
        <taxon>Bacteroidaceae</taxon>
        <taxon>Bacteroides</taxon>
    </lineage>
</organism>
<evidence type="ECO:0000313" key="2">
    <source>
        <dbReference type="Proteomes" id="UP000284379"/>
    </source>
</evidence>
<evidence type="ECO:0000313" key="1">
    <source>
        <dbReference type="EMBL" id="RHB34459.1"/>
    </source>
</evidence>
<name>A0A413VLQ0_9BACE</name>
<reference evidence="1 2" key="1">
    <citation type="submission" date="2018-08" db="EMBL/GenBank/DDBJ databases">
        <title>A genome reference for cultivated species of the human gut microbiota.</title>
        <authorList>
            <person name="Zou Y."/>
            <person name="Xue W."/>
            <person name="Luo G."/>
        </authorList>
    </citation>
    <scope>NUCLEOTIDE SEQUENCE [LARGE SCALE GENOMIC DNA]</scope>
    <source>
        <strain evidence="1 2">AM40-30BH</strain>
    </source>
</reference>
<dbReference type="GeneID" id="69502158"/>
<accession>A0A413VLQ0</accession>